<dbReference type="PANTHER" id="PTHR33332">
    <property type="entry name" value="REVERSE TRANSCRIPTASE DOMAIN-CONTAINING PROTEIN"/>
    <property type="match status" value="1"/>
</dbReference>
<sequence>MWPHVLSFPDRLGQGFPLPLLDRIQLSNTLVQFHQALIRSPLSLLFSLTSVLGKVMDQIILSAITRYIQDNQVIRPSQHGFMKGKSCLTNLISSYGKVTSLVDEGRAVDVVYLDFKKAFHTPSHSILLEKLAVHGLDRKALQRDLDRLDPWAEANGLEFKKAECQV</sequence>
<evidence type="ECO:0000259" key="1">
    <source>
        <dbReference type="Pfam" id="PF00078"/>
    </source>
</evidence>
<keyword evidence="2" id="KW-0548">Nucleotidyltransferase</keyword>
<protein>
    <submittedName>
        <fullName evidence="2">Rna-directed dna polymerase from mobile element jockey-like</fullName>
    </submittedName>
</protein>
<dbReference type="EMBL" id="KZ520680">
    <property type="protein sequence ID" value="PKU28417.1"/>
    <property type="molecule type" value="Genomic_DNA"/>
</dbReference>
<dbReference type="Pfam" id="PF00078">
    <property type="entry name" value="RVT_1"/>
    <property type="match status" value="1"/>
</dbReference>
<accession>A0A2I0T3Q6</accession>
<reference evidence="3" key="1">
    <citation type="submission" date="2017-11" db="EMBL/GenBank/DDBJ databases">
        <authorList>
            <person name="Lima N.C."/>
            <person name="Parody-Merino A.M."/>
            <person name="Battley P.F."/>
            <person name="Fidler A.E."/>
            <person name="Prosdocimi F."/>
        </authorList>
    </citation>
    <scope>NUCLEOTIDE SEQUENCE [LARGE SCALE GENOMIC DNA]</scope>
</reference>
<dbReference type="GO" id="GO:0003964">
    <property type="term" value="F:RNA-directed DNA polymerase activity"/>
    <property type="evidence" value="ECO:0007669"/>
    <property type="project" value="UniProtKB-KW"/>
</dbReference>
<gene>
    <name evidence="2" type="ORF">llap_21280</name>
</gene>
<keyword evidence="2" id="KW-0808">Transferase</keyword>
<name>A0A2I0T3Q6_LIMLA</name>
<feature type="domain" description="Reverse transcriptase" evidence="1">
    <location>
        <begin position="46"/>
        <end position="142"/>
    </location>
</feature>
<dbReference type="OrthoDB" id="416454at2759"/>
<keyword evidence="2" id="KW-0695">RNA-directed DNA polymerase</keyword>
<reference evidence="3" key="2">
    <citation type="submission" date="2017-12" db="EMBL/GenBank/DDBJ databases">
        <title>Genome sequence of the Bar-tailed Godwit (Limosa lapponica baueri).</title>
        <authorList>
            <person name="Lima N.C.B."/>
            <person name="Parody-Merino A.M."/>
            <person name="Battley P.F."/>
            <person name="Fidler A.E."/>
            <person name="Prosdocimi F."/>
        </authorList>
    </citation>
    <scope>NUCLEOTIDE SEQUENCE [LARGE SCALE GENOMIC DNA]</scope>
</reference>
<evidence type="ECO:0000313" key="3">
    <source>
        <dbReference type="Proteomes" id="UP000233556"/>
    </source>
</evidence>
<organism evidence="2 3">
    <name type="scientific">Limosa lapponica baueri</name>
    <dbReference type="NCBI Taxonomy" id="1758121"/>
    <lineage>
        <taxon>Eukaryota</taxon>
        <taxon>Metazoa</taxon>
        <taxon>Chordata</taxon>
        <taxon>Craniata</taxon>
        <taxon>Vertebrata</taxon>
        <taxon>Euteleostomi</taxon>
        <taxon>Archelosauria</taxon>
        <taxon>Archosauria</taxon>
        <taxon>Dinosauria</taxon>
        <taxon>Saurischia</taxon>
        <taxon>Theropoda</taxon>
        <taxon>Coelurosauria</taxon>
        <taxon>Aves</taxon>
        <taxon>Neognathae</taxon>
        <taxon>Neoaves</taxon>
        <taxon>Charadriiformes</taxon>
        <taxon>Scolopacidae</taxon>
        <taxon>Limosa</taxon>
    </lineage>
</organism>
<evidence type="ECO:0000313" key="2">
    <source>
        <dbReference type="EMBL" id="PKU28417.1"/>
    </source>
</evidence>
<dbReference type="AlphaFoldDB" id="A0A2I0T3Q6"/>
<keyword evidence="3" id="KW-1185">Reference proteome</keyword>
<dbReference type="Proteomes" id="UP000233556">
    <property type="component" value="Unassembled WGS sequence"/>
</dbReference>
<proteinExistence type="predicted"/>
<dbReference type="InterPro" id="IPR000477">
    <property type="entry name" value="RT_dom"/>
</dbReference>